<dbReference type="InterPro" id="IPR000719">
    <property type="entry name" value="Prot_kinase_dom"/>
</dbReference>
<evidence type="ECO:0000256" key="5">
    <source>
        <dbReference type="ARBA" id="ARBA00037982"/>
    </source>
</evidence>
<dbReference type="SUPFAM" id="SSF56112">
    <property type="entry name" value="Protein kinase-like (PK-like)"/>
    <property type="match status" value="1"/>
</dbReference>
<dbReference type="PANTHER" id="PTHR11042:SF138">
    <property type="entry name" value="SERINE_THREONINE-PROTEIN KINASE IKS1-RELATED"/>
    <property type="match status" value="1"/>
</dbReference>
<keyword evidence="1" id="KW-0808">Transferase</keyword>
<reference evidence="8" key="1">
    <citation type="journal article" date="2011" name="PLoS Pathog.">
        <title>A Diverse Population of Cryptococcus gattii Molecular Type VGIII in Southern Californian HIV/AIDS Patients.</title>
        <authorList>
            <person name="Byrnes E.J.III."/>
            <person name="Li W."/>
            <person name="Ren P."/>
            <person name="Lewit Y."/>
            <person name="Voelz K."/>
            <person name="Fraser J.A."/>
            <person name="Dietrich F.S."/>
            <person name="May R.C."/>
            <person name="Chatuverdi S."/>
            <person name="Chatuverdi V."/>
            <person name="Heitman J."/>
        </authorList>
    </citation>
    <scope>NUCLEOTIDE SEQUENCE</scope>
</reference>
<accession>F6KJQ1</accession>
<dbReference type="VEuPathDB" id="FungiDB:I308_03672"/>
<proteinExistence type="inferred from homology"/>
<dbReference type="SMART" id="SM00220">
    <property type="entry name" value="S_TKc"/>
    <property type="match status" value="1"/>
</dbReference>
<dbReference type="VEuPathDB" id="FungiDB:CGB_I1100W"/>
<feature type="region of interest" description="Disordered" evidence="6">
    <location>
        <begin position="111"/>
        <end position="133"/>
    </location>
</feature>
<dbReference type="GO" id="GO:0005524">
    <property type="term" value="F:ATP binding"/>
    <property type="evidence" value="ECO:0007669"/>
    <property type="project" value="UniProtKB-KW"/>
</dbReference>
<evidence type="ECO:0000256" key="4">
    <source>
        <dbReference type="ARBA" id="ARBA00022840"/>
    </source>
</evidence>
<evidence type="ECO:0000256" key="2">
    <source>
        <dbReference type="ARBA" id="ARBA00022741"/>
    </source>
</evidence>
<keyword evidence="3" id="KW-0418">Kinase</keyword>
<organism evidence="8">
    <name type="scientific">Cryptococcus gattii</name>
    <name type="common">Filobasidiella gattii</name>
    <name type="synonym">Cryptococcus bacillisporus</name>
    <dbReference type="NCBI Taxonomy" id="552467"/>
    <lineage>
        <taxon>Eukaryota</taxon>
        <taxon>Fungi</taxon>
        <taxon>Dikarya</taxon>
        <taxon>Basidiomycota</taxon>
        <taxon>Agaricomycotina</taxon>
        <taxon>Tremellomycetes</taxon>
        <taxon>Tremellales</taxon>
        <taxon>Cryptococcaceae</taxon>
        <taxon>Cryptococcus</taxon>
        <taxon>Cryptococcus gattii species complex</taxon>
    </lineage>
</organism>
<protein>
    <submittedName>
        <fullName evidence="8">IKS1</fullName>
    </submittedName>
</protein>
<dbReference type="PROSITE" id="PS00108">
    <property type="entry name" value="PROTEIN_KINASE_ST"/>
    <property type="match status" value="1"/>
</dbReference>
<dbReference type="PROSITE" id="PS50011">
    <property type="entry name" value="PROTEIN_KINASE_DOM"/>
    <property type="match status" value="1"/>
</dbReference>
<dbReference type="VEuPathDB" id="FungiDB:I306_06609"/>
<evidence type="ECO:0000259" key="7">
    <source>
        <dbReference type="PROSITE" id="PS50011"/>
    </source>
</evidence>
<dbReference type="InterPro" id="IPR011009">
    <property type="entry name" value="Kinase-like_dom_sf"/>
</dbReference>
<dbReference type="InterPro" id="IPR008271">
    <property type="entry name" value="Ser/Thr_kinase_AS"/>
</dbReference>
<evidence type="ECO:0000256" key="3">
    <source>
        <dbReference type="ARBA" id="ARBA00022777"/>
    </source>
</evidence>
<keyword evidence="2" id="KW-0547">Nucleotide-binding</keyword>
<dbReference type="GO" id="GO:0005737">
    <property type="term" value="C:cytoplasm"/>
    <property type="evidence" value="ECO:0007669"/>
    <property type="project" value="TreeGrafter"/>
</dbReference>
<sequence length="647" mass="72431">MSTDCDESIGRTDQKSWRPIGHTSRQLILYHPASHAVCVRPDRLPGDVWRAANKSSVACHTVSYDVGSAAQRQYCPSCSQPMGDCLPHAFPSRQSTPNYFNTLELVHSNASRSFPPENETNRSPNTSFEDDNDIESCLPAKGYYARFFKEIKQLGMGAEGSVYLAIHHIDGDVLGTYAVKKVAVGHSKSYLHHKLREVKLLEALRHPNIIAYHHAWIDMTRFSELSPPVPSLHVLMMYASGGNLDHYLLSRLHVHPPGTELAAEDIGDFESFNGLPREERIKAFKRRKQQTKMRTNDASRNTGSGSLKIGRHQESGIENRGVLLLGVDEILALLGDVVEGLSFLHENAILHLDLKCSNVLLHREEGKIIPRALLSDFGTSEEILRGQRERTGHTGTLEYMAPETLVFDVAGHYRPSDSHVDMWSIGMILYKMMFLRSPYKDTENYSVLRDEILSYPGFVPDNAVKENLERRNIPSKLVELLVQLLNVSPEKRPSAQKIKMALLNMKGHPENTKSGSATLGRSIMYYSQDPYSSELNPQTIIDPKSHYSPRTTRLLSTLPMMNDESLPESLRCSMARLTKCRITRIVLLFIKIMSIQPSVTGVDLPPAVAATIIAVAVIESAGGHQKSTIWSLFSLIVHCMLLICFAR</sequence>
<feature type="compositionally biased region" description="Polar residues" evidence="6">
    <location>
        <begin position="292"/>
        <end position="305"/>
    </location>
</feature>
<dbReference type="GO" id="GO:0005634">
    <property type="term" value="C:nucleus"/>
    <property type="evidence" value="ECO:0007669"/>
    <property type="project" value="TreeGrafter"/>
</dbReference>
<dbReference type="Pfam" id="PF00069">
    <property type="entry name" value="Pkinase"/>
    <property type="match status" value="2"/>
</dbReference>
<dbReference type="Gene3D" id="3.30.200.20">
    <property type="entry name" value="Phosphorylase Kinase, domain 1"/>
    <property type="match status" value="1"/>
</dbReference>
<dbReference type="Gene3D" id="1.10.510.10">
    <property type="entry name" value="Transferase(Phosphotransferase) domain 1"/>
    <property type="match status" value="1"/>
</dbReference>
<name>F6KJQ1_CRYGA</name>
<dbReference type="VEuPathDB" id="FungiDB:CNBG_5864"/>
<evidence type="ECO:0000256" key="6">
    <source>
        <dbReference type="SAM" id="MobiDB-lite"/>
    </source>
</evidence>
<evidence type="ECO:0000313" key="8">
    <source>
        <dbReference type="EMBL" id="AEG78602.1"/>
    </source>
</evidence>
<dbReference type="AlphaFoldDB" id="F6KJQ1"/>
<dbReference type="VEuPathDB" id="FungiDB:I314_03635"/>
<keyword evidence="4" id="KW-0067">ATP-binding</keyword>
<dbReference type="PANTHER" id="PTHR11042">
    <property type="entry name" value="EUKARYOTIC TRANSLATION INITIATION FACTOR 2-ALPHA KINASE EIF2-ALPHA KINASE -RELATED"/>
    <property type="match status" value="1"/>
</dbReference>
<feature type="region of interest" description="Disordered" evidence="6">
    <location>
        <begin position="285"/>
        <end position="309"/>
    </location>
</feature>
<dbReference type="GO" id="GO:0004672">
    <property type="term" value="F:protein kinase activity"/>
    <property type="evidence" value="ECO:0007669"/>
    <property type="project" value="InterPro"/>
</dbReference>
<dbReference type="InterPro" id="IPR050339">
    <property type="entry name" value="CC_SR_Kinase"/>
</dbReference>
<evidence type="ECO:0000256" key="1">
    <source>
        <dbReference type="ARBA" id="ARBA00022679"/>
    </source>
</evidence>
<feature type="domain" description="Protein kinase" evidence="7">
    <location>
        <begin position="148"/>
        <end position="511"/>
    </location>
</feature>
<dbReference type="VEuPathDB" id="FungiDB:I311_06455"/>
<dbReference type="EMBL" id="HQ396149">
    <property type="protein sequence ID" value="AEG78602.1"/>
    <property type="molecule type" value="Genomic_DNA"/>
</dbReference>
<comment type="similarity">
    <text evidence="5">Belongs to the protein kinase superfamily. Ser/Thr protein kinase family. GCN2 subfamily.</text>
</comment>